<protein>
    <submittedName>
        <fullName evidence="5">Helix-turn-helix domain-containing protein</fullName>
    </submittedName>
</protein>
<accession>A0A926FDP0</accession>
<dbReference type="InterPro" id="IPR037923">
    <property type="entry name" value="HTH-like"/>
</dbReference>
<keyword evidence="1" id="KW-0805">Transcription regulation</keyword>
<evidence type="ECO:0000259" key="4">
    <source>
        <dbReference type="PROSITE" id="PS01124"/>
    </source>
</evidence>
<evidence type="ECO:0000256" key="3">
    <source>
        <dbReference type="ARBA" id="ARBA00023163"/>
    </source>
</evidence>
<dbReference type="SUPFAM" id="SSF46689">
    <property type="entry name" value="Homeodomain-like"/>
    <property type="match status" value="2"/>
</dbReference>
<dbReference type="GO" id="GO:0003700">
    <property type="term" value="F:DNA-binding transcription factor activity"/>
    <property type="evidence" value="ECO:0007669"/>
    <property type="project" value="InterPro"/>
</dbReference>
<dbReference type="Gene3D" id="1.10.10.60">
    <property type="entry name" value="Homeodomain-like"/>
    <property type="match status" value="2"/>
</dbReference>
<evidence type="ECO:0000256" key="2">
    <source>
        <dbReference type="ARBA" id="ARBA00023125"/>
    </source>
</evidence>
<dbReference type="PANTHER" id="PTHR43280:SF2">
    <property type="entry name" value="HTH-TYPE TRANSCRIPTIONAL REGULATOR EXSA"/>
    <property type="match status" value="1"/>
</dbReference>
<sequence length="278" mass="32361">MFDNTKVLQCIHFFYYRDSEKVVRTVKDYEIDYYLSGSRTMNINGKEFPVGKGSVVIRRPGEVVFSYGESYDCYILSLDFSGKIDIPEGEYIRQRTGSVQQKFDNPVMNMLPSIIRPSHDVDYMRIFEKLCRNSYPNPICKAAQNRLVSELMYVLAADSIRQSDNLSSTAKSAVDIATEYIQENFRRKITLKKLSDVTNLSPNYFARLFKAETGVTPTEYLIRIRFENARVLLGETDYPIKTVASLCGFSDESFFTYSFRKRFLKTPLEYRKFYMSKM</sequence>
<evidence type="ECO:0000313" key="6">
    <source>
        <dbReference type="Proteomes" id="UP000647416"/>
    </source>
</evidence>
<dbReference type="PANTHER" id="PTHR43280">
    <property type="entry name" value="ARAC-FAMILY TRANSCRIPTIONAL REGULATOR"/>
    <property type="match status" value="1"/>
</dbReference>
<keyword evidence="3" id="KW-0804">Transcription</keyword>
<feature type="domain" description="HTH araC/xylS-type" evidence="4">
    <location>
        <begin position="175"/>
        <end position="273"/>
    </location>
</feature>
<dbReference type="InterPro" id="IPR018060">
    <property type="entry name" value="HTH_AraC"/>
</dbReference>
<dbReference type="GO" id="GO:0043565">
    <property type="term" value="F:sequence-specific DNA binding"/>
    <property type="evidence" value="ECO:0007669"/>
    <property type="project" value="InterPro"/>
</dbReference>
<dbReference type="SMART" id="SM00342">
    <property type="entry name" value="HTH_ARAC"/>
    <property type="match status" value="1"/>
</dbReference>
<keyword evidence="6" id="KW-1185">Reference proteome</keyword>
<dbReference type="PROSITE" id="PS01124">
    <property type="entry name" value="HTH_ARAC_FAMILY_2"/>
    <property type="match status" value="1"/>
</dbReference>
<dbReference type="SUPFAM" id="SSF51215">
    <property type="entry name" value="Regulatory protein AraC"/>
    <property type="match status" value="1"/>
</dbReference>
<proteinExistence type="predicted"/>
<dbReference type="InterPro" id="IPR009057">
    <property type="entry name" value="Homeodomain-like_sf"/>
</dbReference>
<name>A0A926FDP0_9FIRM</name>
<evidence type="ECO:0000256" key="1">
    <source>
        <dbReference type="ARBA" id="ARBA00023015"/>
    </source>
</evidence>
<dbReference type="AlphaFoldDB" id="A0A926FDP0"/>
<keyword evidence="2" id="KW-0238">DNA-binding</keyword>
<organism evidence="5 6">
    <name type="scientific">Qingrenia yutianensis</name>
    <dbReference type="NCBI Taxonomy" id="2763676"/>
    <lineage>
        <taxon>Bacteria</taxon>
        <taxon>Bacillati</taxon>
        <taxon>Bacillota</taxon>
        <taxon>Clostridia</taxon>
        <taxon>Eubacteriales</taxon>
        <taxon>Oscillospiraceae</taxon>
        <taxon>Qingrenia</taxon>
    </lineage>
</organism>
<dbReference type="RefSeq" id="WP_178347800.1">
    <property type="nucleotide sequence ID" value="NZ_JACRTE010000005.1"/>
</dbReference>
<dbReference type="EMBL" id="JACRTE010000005">
    <property type="protein sequence ID" value="MBC8596365.1"/>
    <property type="molecule type" value="Genomic_DNA"/>
</dbReference>
<reference evidence="5" key="1">
    <citation type="submission" date="2020-08" db="EMBL/GenBank/DDBJ databases">
        <title>Genome public.</title>
        <authorList>
            <person name="Liu C."/>
            <person name="Sun Q."/>
        </authorList>
    </citation>
    <scope>NUCLEOTIDE SEQUENCE</scope>
    <source>
        <strain evidence="5">NSJ-50</strain>
    </source>
</reference>
<dbReference type="Pfam" id="PF12833">
    <property type="entry name" value="HTH_18"/>
    <property type="match status" value="1"/>
</dbReference>
<gene>
    <name evidence="5" type="ORF">H8706_05720</name>
</gene>
<evidence type="ECO:0000313" key="5">
    <source>
        <dbReference type="EMBL" id="MBC8596365.1"/>
    </source>
</evidence>
<dbReference type="Proteomes" id="UP000647416">
    <property type="component" value="Unassembled WGS sequence"/>
</dbReference>
<comment type="caution">
    <text evidence="5">The sequence shown here is derived from an EMBL/GenBank/DDBJ whole genome shotgun (WGS) entry which is preliminary data.</text>
</comment>